<organism evidence="1 2">
    <name type="scientific">Thermincola potens (strain JR)</name>
    <dbReference type="NCBI Taxonomy" id="635013"/>
    <lineage>
        <taxon>Bacteria</taxon>
        <taxon>Bacillati</taxon>
        <taxon>Bacillota</taxon>
        <taxon>Clostridia</taxon>
        <taxon>Eubacteriales</taxon>
        <taxon>Thermincolaceae</taxon>
        <taxon>Thermincola</taxon>
    </lineage>
</organism>
<sequence>MKIRIVNFQGYIKWLVTTEVIFVDPLYLDELLEKIQITTKL</sequence>
<dbReference type="KEGG" id="tjr:TherJR_0666"/>
<protein>
    <submittedName>
        <fullName evidence="1">Uncharacterized protein</fullName>
    </submittedName>
</protein>
<name>D5XBY8_THEPJ</name>
<gene>
    <name evidence="1" type="ordered locus">TherJR_0666</name>
</gene>
<evidence type="ECO:0000313" key="1">
    <source>
        <dbReference type="EMBL" id="ADG81536.1"/>
    </source>
</evidence>
<accession>D5XBY8</accession>
<evidence type="ECO:0000313" key="2">
    <source>
        <dbReference type="Proteomes" id="UP000002377"/>
    </source>
</evidence>
<dbReference type="Proteomes" id="UP000002377">
    <property type="component" value="Chromosome"/>
</dbReference>
<dbReference type="HOGENOM" id="CLU_3277961_0_0_9"/>
<dbReference type="EMBL" id="CP002028">
    <property type="protein sequence ID" value="ADG81536.1"/>
    <property type="molecule type" value="Genomic_DNA"/>
</dbReference>
<dbReference type="AlphaFoldDB" id="D5XBY8"/>
<proteinExistence type="predicted"/>
<reference evidence="1 2" key="1">
    <citation type="submission" date="2010-05" db="EMBL/GenBank/DDBJ databases">
        <title>Complete sequence of Thermincola sp. JR.</title>
        <authorList>
            <consortium name="US DOE Joint Genome Institute"/>
            <person name="Lucas S."/>
            <person name="Copeland A."/>
            <person name="Lapidus A."/>
            <person name="Cheng J.-F."/>
            <person name="Bruce D."/>
            <person name="Goodwin L."/>
            <person name="Pitluck S."/>
            <person name="Chertkov O."/>
            <person name="Detter J.C."/>
            <person name="Han C."/>
            <person name="Tapia R."/>
            <person name="Land M."/>
            <person name="Hauser L."/>
            <person name="Kyrpides N."/>
            <person name="Mikhailova N."/>
            <person name="Hazen T.C."/>
            <person name="Woyke T."/>
        </authorList>
    </citation>
    <scope>NUCLEOTIDE SEQUENCE [LARGE SCALE GENOMIC DNA]</scope>
    <source>
        <strain evidence="1 2">JR</strain>
    </source>
</reference>
<keyword evidence="2" id="KW-1185">Reference proteome</keyword>